<gene>
    <name evidence="4" type="ORF">HELGO_WM12407</name>
</gene>
<evidence type="ECO:0000256" key="2">
    <source>
        <dbReference type="ARBA" id="ARBA00005718"/>
    </source>
</evidence>
<dbReference type="InterPro" id="IPR025526">
    <property type="entry name" value="DsrC-like_dom_sf"/>
</dbReference>
<dbReference type="GO" id="GO:0005737">
    <property type="term" value="C:cytoplasm"/>
    <property type="evidence" value="ECO:0007669"/>
    <property type="project" value="UniProtKB-SubCell"/>
</dbReference>
<reference evidence="4" key="1">
    <citation type="submission" date="2020-01" db="EMBL/GenBank/DDBJ databases">
        <authorList>
            <person name="Meier V. D."/>
            <person name="Meier V D."/>
        </authorList>
    </citation>
    <scope>NUCLEOTIDE SEQUENCE</scope>
    <source>
        <strain evidence="4">HLG_WM_MAG_07</strain>
    </source>
</reference>
<dbReference type="GO" id="GO:0097163">
    <property type="term" value="F:sulfur carrier activity"/>
    <property type="evidence" value="ECO:0007669"/>
    <property type="project" value="TreeGrafter"/>
</dbReference>
<organism evidence="4">
    <name type="scientific">uncultured Thiotrichaceae bacterium</name>
    <dbReference type="NCBI Taxonomy" id="298394"/>
    <lineage>
        <taxon>Bacteria</taxon>
        <taxon>Pseudomonadati</taxon>
        <taxon>Pseudomonadota</taxon>
        <taxon>Gammaproteobacteria</taxon>
        <taxon>Thiotrichales</taxon>
        <taxon>Thiotrichaceae</taxon>
        <taxon>environmental samples</taxon>
    </lineage>
</organism>
<dbReference type="EMBL" id="CACVAY010000033">
    <property type="protein sequence ID" value="CAA6807379.1"/>
    <property type="molecule type" value="Genomic_DNA"/>
</dbReference>
<dbReference type="Gene3D" id="3.30.1420.10">
    <property type="match status" value="1"/>
</dbReference>
<sequence>MSRANQAVETQKKRSSGNAHMEVADYLTVNDKEIPIDQHGYLVEPADWNNDVALKQAELAGIEMTDDHWFVVNYIRDHYEYSTCVPEARHALKAMKEKLGKERATRKYLYKLFPYGYAIQACKIAGTRIPLKIMLDL</sequence>
<evidence type="ECO:0000256" key="3">
    <source>
        <dbReference type="ARBA" id="ARBA00022490"/>
    </source>
</evidence>
<dbReference type="AlphaFoldDB" id="A0A6S6SMF8"/>
<keyword evidence="3" id="KW-0963">Cytoplasm</keyword>
<dbReference type="GO" id="GO:0016740">
    <property type="term" value="F:transferase activity"/>
    <property type="evidence" value="ECO:0007669"/>
    <property type="project" value="UniProtKB-KW"/>
</dbReference>
<proteinExistence type="inferred from homology"/>
<dbReference type="InterPro" id="IPR042072">
    <property type="entry name" value="DsrC-like_C"/>
</dbReference>
<accession>A0A6S6SMF8</accession>
<dbReference type="SUPFAM" id="SSF69721">
    <property type="entry name" value="DsrC, the gamma subunit of dissimilatory sulfite reductase"/>
    <property type="match status" value="1"/>
</dbReference>
<dbReference type="PANTHER" id="PTHR37010">
    <property type="entry name" value="SULFURTRANSFERASE TUSE"/>
    <property type="match status" value="1"/>
</dbReference>
<dbReference type="NCBIfam" id="TIGR03342">
    <property type="entry name" value="dsrC_tusE_dsvC"/>
    <property type="match status" value="1"/>
</dbReference>
<keyword evidence="4" id="KW-0808">Transferase</keyword>
<dbReference type="Pfam" id="PF04358">
    <property type="entry name" value="DsrC"/>
    <property type="match status" value="1"/>
</dbReference>
<name>A0A6S6SMF8_9GAMM</name>
<evidence type="ECO:0000256" key="1">
    <source>
        <dbReference type="ARBA" id="ARBA00004496"/>
    </source>
</evidence>
<evidence type="ECO:0000313" key="4">
    <source>
        <dbReference type="EMBL" id="CAA6807379.1"/>
    </source>
</evidence>
<dbReference type="InterPro" id="IPR007453">
    <property type="entry name" value="DsrC/TusE"/>
</dbReference>
<dbReference type="Gene3D" id="1.10.10.370">
    <property type="entry name" value="DsrC-like protein, C-terminal domain"/>
    <property type="match status" value="1"/>
</dbReference>
<dbReference type="PANTHER" id="PTHR37010:SF1">
    <property type="entry name" value="SULFURTRANSFERASE TUSE"/>
    <property type="match status" value="1"/>
</dbReference>
<dbReference type="InterPro" id="IPR043163">
    <property type="entry name" value="DsrC-like_N"/>
</dbReference>
<comment type="similarity">
    <text evidence="2">Belongs to the DsrC/TusE family.</text>
</comment>
<dbReference type="GO" id="GO:0002143">
    <property type="term" value="P:tRNA wobble position uridine thiolation"/>
    <property type="evidence" value="ECO:0007669"/>
    <property type="project" value="TreeGrafter"/>
</dbReference>
<comment type="subcellular location">
    <subcellularLocation>
        <location evidence="1">Cytoplasm</location>
    </subcellularLocation>
</comment>
<protein>
    <submittedName>
        <fullName evidence="4">Sulfurtransferase</fullName>
    </submittedName>
</protein>